<feature type="domain" description="CBS" evidence="1">
    <location>
        <begin position="26"/>
        <end position="83"/>
    </location>
</feature>
<dbReference type="SUPFAM" id="SSF54631">
    <property type="entry name" value="CBS-domain pair"/>
    <property type="match status" value="1"/>
</dbReference>
<dbReference type="AlphaFoldDB" id="T1C9W6"/>
<dbReference type="Gene3D" id="3.10.580.10">
    <property type="entry name" value="CBS-domain"/>
    <property type="match status" value="1"/>
</dbReference>
<feature type="non-terminal residue" evidence="2">
    <location>
        <position position="106"/>
    </location>
</feature>
<dbReference type="EMBL" id="AUZY01000319">
    <property type="protein sequence ID" value="EQD79012.1"/>
    <property type="molecule type" value="Genomic_DNA"/>
</dbReference>
<proteinExistence type="predicted"/>
<protein>
    <submittedName>
        <fullName evidence="2">Inosine-5'-monophosphate dehydrogenase</fullName>
    </submittedName>
</protein>
<dbReference type="PROSITE" id="PS51371">
    <property type="entry name" value="CBS"/>
    <property type="match status" value="1"/>
</dbReference>
<accession>T1C9W6</accession>
<evidence type="ECO:0000313" key="2">
    <source>
        <dbReference type="EMBL" id="EQD79012.1"/>
    </source>
</evidence>
<comment type="caution">
    <text evidence="2">The sequence shown here is derived from an EMBL/GenBank/DDBJ whole genome shotgun (WGS) entry which is preliminary data.</text>
</comment>
<organism evidence="2">
    <name type="scientific">mine drainage metagenome</name>
    <dbReference type="NCBI Taxonomy" id="410659"/>
    <lineage>
        <taxon>unclassified sequences</taxon>
        <taxon>metagenomes</taxon>
        <taxon>ecological metagenomes</taxon>
    </lineage>
</organism>
<dbReference type="Pfam" id="PF00571">
    <property type="entry name" value="CBS"/>
    <property type="match status" value="1"/>
</dbReference>
<evidence type="ECO:0000259" key="1">
    <source>
        <dbReference type="PROSITE" id="PS51371"/>
    </source>
</evidence>
<dbReference type="SMART" id="SM00116">
    <property type="entry name" value="CBS"/>
    <property type="match status" value="1"/>
</dbReference>
<reference evidence="2" key="2">
    <citation type="journal article" date="2014" name="ISME J.">
        <title>Microbial stratification in low pH oxic and suboxic macroscopic growths along an acid mine drainage.</title>
        <authorList>
            <person name="Mendez-Garcia C."/>
            <person name="Mesa V."/>
            <person name="Sprenger R.R."/>
            <person name="Richter M."/>
            <person name="Diez M.S."/>
            <person name="Solano J."/>
            <person name="Bargiela R."/>
            <person name="Golyshina O.V."/>
            <person name="Manteca A."/>
            <person name="Ramos J.L."/>
            <person name="Gallego J.R."/>
            <person name="Llorente I."/>
            <person name="Martins Dos Santos V.A."/>
            <person name="Jensen O.N."/>
            <person name="Pelaez A.I."/>
            <person name="Sanchez J."/>
            <person name="Ferrer M."/>
        </authorList>
    </citation>
    <scope>NUCLEOTIDE SEQUENCE</scope>
</reference>
<dbReference type="InterPro" id="IPR046342">
    <property type="entry name" value="CBS_dom_sf"/>
</dbReference>
<gene>
    <name evidence="2" type="ORF">B1B_00418</name>
</gene>
<reference evidence="2" key="1">
    <citation type="submission" date="2013-08" db="EMBL/GenBank/DDBJ databases">
        <authorList>
            <person name="Mendez C."/>
            <person name="Richter M."/>
            <person name="Ferrer M."/>
            <person name="Sanchez J."/>
        </authorList>
    </citation>
    <scope>NUCLEOTIDE SEQUENCE</scope>
</reference>
<sequence>MGGKGAIKFGQFTSTKEPVNIVCSSLQTELQSLKEEDPLEKAASLMTKNHVHLAAIVDDENKLVGIVEMNMIVDFIAGSTNNEGLLVNISGLKPGEEDLYEITYFL</sequence>
<dbReference type="InterPro" id="IPR000644">
    <property type="entry name" value="CBS_dom"/>
</dbReference>
<name>T1C9W6_9ZZZZ</name>